<dbReference type="AlphaFoldDB" id="A0A8H5ZHY6"/>
<accession>A0A8H5ZHY6</accession>
<evidence type="ECO:0000313" key="2">
    <source>
        <dbReference type="Proteomes" id="UP000624244"/>
    </source>
</evidence>
<gene>
    <name evidence="1" type="ORF">GGP41_010250</name>
</gene>
<evidence type="ECO:0008006" key="3">
    <source>
        <dbReference type="Google" id="ProtNLM"/>
    </source>
</evidence>
<reference evidence="1" key="1">
    <citation type="submission" date="2019-11" db="EMBL/GenBank/DDBJ databases">
        <title>Bipolaris sorokiniana Genome sequencing.</title>
        <authorList>
            <person name="Wang H."/>
        </authorList>
    </citation>
    <scope>NUCLEOTIDE SEQUENCE</scope>
</reference>
<dbReference type="EMBL" id="WNKQ01000006">
    <property type="protein sequence ID" value="KAF5850571.1"/>
    <property type="molecule type" value="Genomic_DNA"/>
</dbReference>
<dbReference type="Gene3D" id="3.80.10.10">
    <property type="entry name" value="Ribonuclease Inhibitor"/>
    <property type="match status" value="1"/>
</dbReference>
<evidence type="ECO:0000313" key="1">
    <source>
        <dbReference type="EMBL" id="KAF5850571.1"/>
    </source>
</evidence>
<dbReference type="SUPFAM" id="SSF52047">
    <property type="entry name" value="RNI-like"/>
    <property type="match status" value="1"/>
</dbReference>
<organism evidence="1 2">
    <name type="scientific">Cochliobolus sativus</name>
    <name type="common">Common root rot and spot blotch fungus</name>
    <name type="synonym">Bipolaris sorokiniana</name>
    <dbReference type="NCBI Taxonomy" id="45130"/>
    <lineage>
        <taxon>Eukaryota</taxon>
        <taxon>Fungi</taxon>
        <taxon>Dikarya</taxon>
        <taxon>Ascomycota</taxon>
        <taxon>Pezizomycotina</taxon>
        <taxon>Dothideomycetes</taxon>
        <taxon>Pleosporomycetidae</taxon>
        <taxon>Pleosporales</taxon>
        <taxon>Pleosporineae</taxon>
        <taxon>Pleosporaceae</taxon>
        <taxon>Bipolaris</taxon>
    </lineage>
</organism>
<comment type="caution">
    <text evidence="1">The sequence shown here is derived from an EMBL/GenBank/DDBJ whole genome shotgun (WGS) entry which is preliminary data.</text>
</comment>
<proteinExistence type="predicted"/>
<name>A0A8H5ZHY6_COCSA</name>
<dbReference type="Proteomes" id="UP000624244">
    <property type="component" value="Unassembled WGS sequence"/>
</dbReference>
<sequence>MATCNKGNYANYLPDELLLEILSHLESWSRLERQITLARFSAVNRAGNGTMYVRFHLDCLDVLPTYHFVAIQPLYEAPFLLGRAYDLFVRTISPSVNARIKPSPLSGLVKDLDLSHIVHQGAKSTTARLLGRTKSSLEVFVAPQASFAINCWASLSKCTRLRVLDLSLVSECIDFQSLNQTIRQLPQLRELYLPRCSSRYEKATSPTSTLRWPPRLQHLALSGSVSGQFLWDMLQQPDNFPPTFSSISIHHCPALDHSGVKPLLSTLATNLTAVELRDLPAVKQGRLNGVLEWLPKLVSLTIALDYIDSRFGSMPMDFSQARWEEARPLTSLTLVSSGRQGDPARSFTPTDLYSLIDERWLGCLRYLNVGVSTEWDKEYEEELGALEYLLIEELDKENWVEGRWHYEDIWSLIGTTRNMDYEEWIHGTTLGRKMRPRFRLLQNR</sequence>
<dbReference type="InterPro" id="IPR032675">
    <property type="entry name" value="LRR_dom_sf"/>
</dbReference>
<protein>
    <recommendedName>
        <fullName evidence="3">F-box domain-containing protein</fullName>
    </recommendedName>
</protein>